<evidence type="ECO:0000256" key="1">
    <source>
        <dbReference type="ARBA" id="ARBA00000297"/>
    </source>
</evidence>
<comment type="caution">
    <text evidence="14">The sequence shown here is derived from an EMBL/GenBank/DDBJ whole genome shotgun (WGS) entry which is preliminary data.</text>
</comment>
<organism evidence="14">
    <name type="scientific">gut metagenome</name>
    <dbReference type="NCBI Taxonomy" id="749906"/>
    <lineage>
        <taxon>unclassified sequences</taxon>
        <taxon>metagenomes</taxon>
        <taxon>organismal metagenomes</taxon>
    </lineage>
</organism>
<gene>
    <name evidence="14" type="ORF">EVA_04629</name>
</gene>
<dbReference type="InterPro" id="IPR003815">
    <property type="entry name" value="S-ribosylhomocysteinase"/>
</dbReference>
<evidence type="ECO:0000256" key="3">
    <source>
        <dbReference type="ARBA" id="ARBA00007311"/>
    </source>
</evidence>
<dbReference type="PANTHER" id="PTHR35799">
    <property type="entry name" value="S-RIBOSYLHOMOCYSTEINE LYASE"/>
    <property type="match status" value="1"/>
</dbReference>
<evidence type="ECO:0000256" key="4">
    <source>
        <dbReference type="ARBA" id="ARBA00011738"/>
    </source>
</evidence>
<accession>J9GI74</accession>
<keyword evidence="11" id="KW-0456">Lyase</keyword>
<evidence type="ECO:0000256" key="8">
    <source>
        <dbReference type="ARBA" id="ARBA00022723"/>
    </source>
</evidence>
<dbReference type="InterPro" id="IPR037005">
    <property type="entry name" value="LuxS_sf"/>
</dbReference>
<evidence type="ECO:0000256" key="11">
    <source>
        <dbReference type="ARBA" id="ARBA00023239"/>
    </source>
</evidence>
<evidence type="ECO:0000256" key="9">
    <source>
        <dbReference type="ARBA" id="ARBA00022929"/>
    </source>
</evidence>
<dbReference type="AlphaFoldDB" id="J9GI74"/>
<dbReference type="Pfam" id="PF02664">
    <property type="entry name" value="LuxS"/>
    <property type="match status" value="1"/>
</dbReference>
<dbReference type="Gene3D" id="3.30.1360.80">
    <property type="entry name" value="S-ribosylhomocysteinase (LuxS)"/>
    <property type="match status" value="1"/>
</dbReference>
<keyword evidence="8" id="KW-0479">Metal-binding</keyword>
<evidence type="ECO:0000256" key="6">
    <source>
        <dbReference type="ARBA" id="ARBA00015130"/>
    </source>
</evidence>
<evidence type="ECO:0000256" key="12">
    <source>
        <dbReference type="ARBA" id="ARBA00030600"/>
    </source>
</evidence>
<comment type="similarity">
    <text evidence="3">Belongs to the LuxS family.</text>
</comment>
<evidence type="ECO:0000256" key="5">
    <source>
        <dbReference type="ARBA" id="ARBA00012240"/>
    </source>
</evidence>
<evidence type="ECO:0000256" key="2">
    <source>
        <dbReference type="ARBA" id="ARBA00001962"/>
    </source>
</evidence>
<name>J9GI74_9ZZZZ</name>
<evidence type="ECO:0000313" key="14">
    <source>
        <dbReference type="EMBL" id="EJX07262.1"/>
    </source>
</evidence>
<dbReference type="GO" id="GO:0009372">
    <property type="term" value="P:quorum sensing"/>
    <property type="evidence" value="ECO:0007669"/>
    <property type="project" value="UniProtKB-KW"/>
</dbReference>
<dbReference type="GO" id="GO:0043768">
    <property type="term" value="F:S-ribosylhomocysteine lyase activity"/>
    <property type="evidence" value="ECO:0007669"/>
    <property type="project" value="UniProtKB-EC"/>
</dbReference>
<evidence type="ECO:0000256" key="13">
    <source>
        <dbReference type="ARBA" id="ARBA00031777"/>
    </source>
</evidence>
<dbReference type="InterPro" id="IPR011249">
    <property type="entry name" value="Metalloenz_LuxS/M16"/>
</dbReference>
<keyword evidence="9" id="KW-0071">Autoinducer synthesis</keyword>
<reference evidence="14" key="1">
    <citation type="journal article" date="2012" name="PLoS ONE">
        <title>Gene sets for utilization of primary and secondary nutrition supplies in the distal gut of endangered iberian lynx.</title>
        <authorList>
            <person name="Alcaide M."/>
            <person name="Messina E."/>
            <person name="Richter M."/>
            <person name="Bargiela R."/>
            <person name="Peplies J."/>
            <person name="Huws S.A."/>
            <person name="Newbold C.J."/>
            <person name="Golyshin P.N."/>
            <person name="Simon M.A."/>
            <person name="Lopez G."/>
            <person name="Yakimov M.M."/>
            <person name="Ferrer M."/>
        </authorList>
    </citation>
    <scope>NUCLEOTIDE SEQUENCE</scope>
</reference>
<keyword evidence="7" id="KW-0673">Quorum sensing</keyword>
<keyword evidence="10" id="KW-0408">Iron</keyword>
<sequence length="152" mass="17221">MEMIQSFKINHDVLMPGIYVSRIDGDITTYDLRTRRPNQGDYMDVVTMHSVEHMIATLIRNSDLGPDVIYFGPMGCQTGFYLLVRHADNLRVLATLKDCLAKTIAHEGPVFGQSAAECGNYRCLDIEAAKKECRRYLDVLEHAGTPDFTYKE</sequence>
<dbReference type="EC" id="4.4.1.21" evidence="5"/>
<dbReference type="SUPFAM" id="SSF63411">
    <property type="entry name" value="LuxS/MPP-like metallohydrolase"/>
    <property type="match status" value="1"/>
</dbReference>
<comment type="catalytic activity">
    <reaction evidence="1">
        <text>S-(5-deoxy-D-ribos-5-yl)-L-homocysteine = (S)-4,5-dihydroxypentane-2,3-dione + L-homocysteine</text>
        <dbReference type="Rhea" id="RHEA:17753"/>
        <dbReference type="ChEBI" id="CHEBI:29484"/>
        <dbReference type="ChEBI" id="CHEBI:58195"/>
        <dbReference type="ChEBI" id="CHEBI:58199"/>
        <dbReference type="EC" id="4.4.1.21"/>
    </reaction>
</comment>
<protein>
    <recommendedName>
        <fullName evidence="6">S-ribosylhomocysteine lyase</fullName>
        <ecNumber evidence="5">4.4.1.21</ecNumber>
    </recommendedName>
    <alternativeName>
        <fullName evidence="12">AI-2 synthesis protein</fullName>
    </alternativeName>
    <alternativeName>
        <fullName evidence="13">Autoinducer-2 production protein LuxS</fullName>
    </alternativeName>
</protein>
<evidence type="ECO:0000256" key="7">
    <source>
        <dbReference type="ARBA" id="ARBA00022654"/>
    </source>
</evidence>
<comment type="subunit">
    <text evidence="4">Homodimer.</text>
</comment>
<dbReference type="GO" id="GO:0005506">
    <property type="term" value="F:iron ion binding"/>
    <property type="evidence" value="ECO:0007669"/>
    <property type="project" value="InterPro"/>
</dbReference>
<proteinExistence type="inferred from homology"/>
<dbReference type="PRINTS" id="PR01487">
    <property type="entry name" value="LUXSPROTEIN"/>
</dbReference>
<dbReference type="EMBL" id="AMCI01000925">
    <property type="protein sequence ID" value="EJX07262.1"/>
    <property type="molecule type" value="Genomic_DNA"/>
</dbReference>
<dbReference type="PANTHER" id="PTHR35799:SF1">
    <property type="entry name" value="S-RIBOSYLHOMOCYSTEINE LYASE"/>
    <property type="match status" value="1"/>
</dbReference>
<comment type="cofactor">
    <cofactor evidence="2">
        <name>Fe cation</name>
        <dbReference type="ChEBI" id="CHEBI:24875"/>
    </cofactor>
</comment>
<evidence type="ECO:0000256" key="10">
    <source>
        <dbReference type="ARBA" id="ARBA00023004"/>
    </source>
</evidence>